<dbReference type="PANTHER" id="PTHR12815">
    <property type="entry name" value="SORTING AND ASSEMBLY MACHINERY SAMM50 PROTEIN FAMILY MEMBER"/>
    <property type="match status" value="1"/>
</dbReference>
<dbReference type="InterPro" id="IPR039910">
    <property type="entry name" value="D15-like"/>
</dbReference>
<dbReference type="EMBL" id="JBHRTN010000007">
    <property type="protein sequence ID" value="MFC3124737.1"/>
    <property type="molecule type" value="Genomic_DNA"/>
</dbReference>
<evidence type="ECO:0000256" key="4">
    <source>
        <dbReference type="SAM" id="SignalP"/>
    </source>
</evidence>
<evidence type="ECO:0000313" key="6">
    <source>
        <dbReference type="EMBL" id="MFC3124737.1"/>
    </source>
</evidence>
<evidence type="ECO:0000313" key="7">
    <source>
        <dbReference type="Proteomes" id="UP001595593"/>
    </source>
</evidence>
<name>A0ABV7G364_9PROT</name>
<organism evidence="6 7">
    <name type="scientific">Teichococcus globiformis</name>
    <dbReference type="NCBI Taxonomy" id="2307229"/>
    <lineage>
        <taxon>Bacteria</taxon>
        <taxon>Pseudomonadati</taxon>
        <taxon>Pseudomonadota</taxon>
        <taxon>Alphaproteobacteria</taxon>
        <taxon>Acetobacterales</taxon>
        <taxon>Roseomonadaceae</taxon>
        <taxon>Roseomonas</taxon>
    </lineage>
</organism>
<dbReference type="Pfam" id="PF01103">
    <property type="entry name" value="Omp85"/>
    <property type="match status" value="1"/>
</dbReference>
<evidence type="ECO:0000256" key="1">
    <source>
        <dbReference type="ARBA" id="ARBA00004370"/>
    </source>
</evidence>
<dbReference type="InterPro" id="IPR000184">
    <property type="entry name" value="Bac_surfAg_D15"/>
</dbReference>
<comment type="caution">
    <text evidence="6">The sequence shown here is derived from an EMBL/GenBank/DDBJ whole genome shotgun (WGS) entry which is preliminary data.</text>
</comment>
<keyword evidence="3" id="KW-0472">Membrane</keyword>
<gene>
    <name evidence="6" type="ORF">ACFOD4_06660</name>
</gene>
<feature type="signal peptide" evidence="4">
    <location>
        <begin position="1"/>
        <end position="24"/>
    </location>
</feature>
<sequence>MRLKQRFSLLLLPGLGLAATLVAAAPHVLMPPAFAQAADDTAGEAALAAEAEAEPVLPYTVTLPETGDEALDDAIRRASGLEQLREAAPVDGFGLVGRAIAEADAMQAALRSEGYYRGMARILVDGQAPDTPGLAERLQSRARPPADARDGETPVAVTVAVEPGAQYRLAPVRLQAEPAGIPIDDAGETGLETGAPARAQPVLDAEGRLAAALKEAGHPFAAVRRRVTVDHDTRQMEVTFIVAPGPRADFAMPRVEGQQRTRDSLVQTVVAPLADQRYNQATLDETRRDLLALGVFSTVRARAGERLDQEGHLPVTFTVIERPLRAIGFGAAYETRYGPTFNAYWEHRNLFGGAERFRVEGEVNRLGTTGDTSDTGGRVGVSLATPWFLGRNQTVTFDIAALRERPDAYDRDAFTASAILEREISRRLTIGLGPQIEFSRVTQDGVTNEYQLLGLLGQLRWDTTDNPLNPSRGVRVSGLVNPIYSLGESNTFTRLRAQGSTYLDILGDKGSILALRGVVGSIVGASVGSVPPDKRFYSGGGGSVRGYDYQSIGPRTLNDEPRGGLSLVEGSVELRQRVSGPWGMAAFVDAGAVTEDPTPTFDNLKVGAGLGVRYQTGIGPIRADIAIPLNKEEGDAAFGFYIGIGQAF</sequence>
<dbReference type="Proteomes" id="UP001595593">
    <property type="component" value="Unassembled WGS sequence"/>
</dbReference>
<comment type="subcellular location">
    <subcellularLocation>
        <location evidence="1">Membrane</location>
    </subcellularLocation>
</comment>
<dbReference type="Gene3D" id="3.10.20.310">
    <property type="entry name" value="membrane protein fhac"/>
    <property type="match status" value="1"/>
</dbReference>
<evidence type="ECO:0000259" key="5">
    <source>
        <dbReference type="Pfam" id="PF01103"/>
    </source>
</evidence>
<keyword evidence="4" id="KW-0732">Signal</keyword>
<proteinExistence type="predicted"/>
<accession>A0ABV7G364</accession>
<keyword evidence="7" id="KW-1185">Reference proteome</keyword>
<evidence type="ECO:0000256" key="3">
    <source>
        <dbReference type="ARBA" id="ARBA00023136"/>
    </source>
</evidence>
<reference evidence="7" key="1">
    <citation type="journal article" date="2019" name="Int. J. Syst. Evol. Microbiol.">
        <title>The Global Catalogue of Microorganisms (GCM) 10K type strain sequencing project: providing services to taxonomists for standard genome sequencing and annotation.</title>
        <authorList>
            <consortium name="The Broad Institute Genomics Platform"/>
            <consortium name="The Broad Institute Genome Sequencing Center for Infectious Disease"/>
            <person name="Wu L."/>
            <person name="Ma J."/>
        </authorList>
    </citation>
    <scope>NUCLEOTIDE SEQUENCE [LARGE SCALE GENOMIC DNA]</scope>
    <source>
        <strain evidence="7">KCTC 52094</strain>
    </source>
</reference>
<dbReference type="PANTHER" id="PTHR12815:SF42">
    <property type="entry name" value="BACTERIAL SURFACE ANTIGEN (D15) DOMAIN-CONTAINING PROTEIN"/>
    <property type="match status" value="1"/>
</dbReference>
<evidence type="ECO:0000256" key="2">
    <source>
        <dbReference type="ARBA" id="ARBA00022452"/>
    </source>
</evidence>
<dbReference type="RefSeq" id="WP_379595149.1">
    <property type="nucleotide sequence ID" value="NZ_JBHRTN010000007.1"/>
</dbReference>
<feature type="domain" description="Bacterial surface antigen (D15)" evidence="5">
    <location>
        <begin position="349"/>
        <end position="648"/>
    </location>
</feature>
<feature type="chain" id="PRO_5045297524" evidence="4">
    <location>
        <begin position="25"/>
        <end position="648"/>
    </location>
</feature>
<keyword evidence="2" id="KW-1134">Transmembrane beta strand</keyword>
<keyword evidence="2" id="KW-0812">Transmembrane</keyword>
<protein>
    <submittedName>
        <fullName evidence="6">Autotransporter assembly complex family protein</fullName>
    </submittedName>
</protein>
<dbReference type="Gene3D" id="2.40.160.50">
    <property type="entry name" value="membrane protein fhac: a member of the omp85/tpsb transporter family"/>
    <property type="match status" value="1"/>
</dbReference>